<dbReference type="EMBL" id="CP036525">
    <property type="protein sequence ID" value="QDT04372.1"/>
    <property type="molecule type" value="Genomic_DNA"/>
</dbReference>
<feature type="transmembrane region" description="Helical" evidence="1">
    <location>
        <begin position="40"/>
        <end position="58"/>
    </location>
</feature>
<gene>
    <name evidence="2" type="ORF">K227x_27630</name>
</gene>
<accession>A0A517NB62</accession>
<dbReference type="AlphaFoldDB" id="A0A517NB62"/>
<keyword evidence="3" id="KW-1185">Reference proteome</keyword>
<keyword evidence="1" id="KW-1133">Transmembrane helix</keyword>
<dbReference type="KEGG" id="rlc:K227x_27630"/>
<evidence type="ECO:0000313" key="3">
    <source>
        <dbReference type="Proteomes" id="UP000318538"/>
    </source>
</evidence>
<evidence type="ECO:0000313" key="2">
    <source>
        <dbReference type="EMBL" id="QDT04372.1"/>
    </source>
</evidence>
<dbReference type="Proteomes" id="UP000318538">
    <property type="component" value="Chromosome"/>
</dbReference>
<reference evidence="2 3" key="1">
    <citation type="submission" date="2019-02" db="EMBL/GenBank/DDBJ databases">
        <title>Deep-cultivation of Planctomycetes and their phenomic and genomic characterization uncovers novel biology.</title>
        <authorList>
            <person name="Wiegand S."/>
            <person name="Jogler M."/>
            <person name="Boedeker C."/>
            <person name="Pinto D."/>
            <person name="Vollmers J."/>
            <person name="Rivas-Marin E."/>
            <person name="Kohn T."/>
            <person name="Peeters S.H."/>
            <person name="Heuer A."/>
            <person name="Rast P."/>
            <person name="Oberbeckmann S."/>
            <person name="Bunk B."/>
            <person name="Jeske O."/>
            <person name="Meyerdierks A."/>
            <person name="Storesund J.E."/>
            <person name="Kallscheuer N."/>
            <person name="Luecker S."/>
            <person name="Lage O.M."/>
            <person name="Pohl T."/>
            <person name="Merkel B.J."/>
            <person name="Hornburger P."/>
            <person name="Mueller R.-W."/>
            <person name="Bruemmer F."/>
            <person name="Labrenz M."/>
            <person name="Spormann A.M."/>
            <person name="Op den Camp H."/>
            <person name="Overmann J."/>
            <person name="Amann R."/>
            <person name="Jetten M.S.M."/>
            <person name="Mascher T."/>
            <person name="Medema M.H."/>
            <person name="Devos D.P."/>
            <person name="Kaster A.-K."/>
            <person name="Ovreas L."/>
            <person name="Rohde M."/>
            <person name="Galperin M.Y."/>
            <person name="Jogler C."/>
        </authorList>
    </citation>
    <scope>NUCLEOTIDE SEQUENCE [LARGE SCALE GENOMIC DNA]</scope>
    <source>
        <strain evidence="2 3">K22_7</strain>
    </source>
</reference>
<dbReference type="RefSeq" id="WP_145169961.1">
    <property type="nucleotide sequence ID" value="NZ_CP036525.1"/>
</dbReference>
<feature type="transmembrane region" description="Helical" evidence="1">
    <location>
        <begin position="7"/>
        <end position="28"/>
    </location>
</feature>
<protein>
    <submittedName>
        <fullName evidence="2">Uncharacterized protein</fullName>
    </submittedName>
</protein>
<evidence type="ECO:0000256" key="1">
    <source>
        <dbReference type="SAM" id="Phobius"/>
    </source>
</evidence>
<proteinExistence type="predicted"/>
<organism evidence="2 3">
    <name type="scientific">Rubripirellula lacrimiformis</name>
    <dbReference type="NCBI Taxonomy" id="1930273"/>
    <lineage>
        <taxon>Bacteria</taxon>
        <taxon>Pseudomonadati</taxon>
        <taxon>Planctomycetota</taxon>
        <taxon>Planctomycetia</taxon>
        <taxon>Pirellulales</taxon>
        <taxon>Pirellulaceae</taxon>
        <taxon>Rubripirellula</taxon>
    </lineage>
</organism>
<keyword evidence="1" id="KW-0812">Transmembrane</keyword>
<sequence length="81" mass="9138">MREKVAPWLPAGFCAVLAVITTVANLWAYRKGGSDNSATMVFMLFMPMCFFFVGAYLTQLRDENRELRTRLDALDRAAQAT</sequence>
<keyword evidence="1" id="KW-0472">Membrane</keyword>
<name>A0A517NB62_9BACT</name>